<evidence type="ECO:0000313" key="2">
    <source>
        <dbReference type="Proteomes" id="UP001174909"/>
    </source>
</evidence>
<dbReference type="InterPro" id="IPR027266">
    <property type="entry name" value="TrmE/GcvT-like"/>
</dbReference>
<dbReference type="AlphaFoldDB" id="A0AA35XE06"/>
<dbReference type="Pfam" id="PF04268">
    <property type="entry name" value="SoxG"/>
    <property type="match status" value="1"/>
</dbReference>
<proteinExistence type="predicted"/>
<reference evidence="1" key="1">
    <citation type="submission" date="2023-03" db="EMBL/GenBank/DDBJ databases">
        <authorList>
            <person name="Steffen K."/>
            <person name="Cardenas P."/>
        </authorList>
    </citation>
    <scope>NUCLEOTIDE SEQUENCE</scope>
</reference>
<dbReference type="Gene3D" id="3.30.1360.120">
    <property type="entry name" value="Probable tRNA modification gtpase trme, domain 1"/>
    <property type="match status" value="1"/>
</dbReference>
<accession>A0AA35XE06</accession>
<dbReference type="Proteomes" id="UP001174909">
    <property type="component" value="Unassembled WGS sequence"/>
</dbReference>
<dbReference type="EMBL" id="CASHTH010003626">
    <property type="protein sequence ID" value="CAI8047322.1"/>
    <property type="molecule type" value="Genomic_DNA"/>
</dbReference>
<dbReference type="InterPro" id="IPR007375">
    <property type="entry name" value="SoxG"/>
</dbReference>
<protein>
    <submittedName>
        <fullName evidence="1">Sarcosine oxidase subunit gamma</fullName>
    </submittedName>
</protein>
<sequence length="81" mass="9034">MYATLALSGPRAREVLMKGCRLDLHPRAFAPGACVQTALARAQMILHQTDDDPSFEITVRNSFAHYLATWLLDAMAEYRPA</sequence>
<dbReference type="SUPFAM" id="SSF103025">
    <property type="entry name" value="Folate-binding domain"/>
    <property type="match status" value="1"/>
</dbReference>
<organism evidence="1 2">
    <name type="scientific">Geodia barretti</name>
    <name type="common">Barrett's horny sponge</name>
    <dbReference type="NCBI Taxonomy" id="519541"/>
    <lineage>
        <taxon>Eukaryota</taxon>
        <taxon>Metazoa</taxon>
        <taxon>Porifera</taxon>
        <taxon>Demospongiae</taxon>
        <taxon>Heteroscleromorpha</taxon>
        <taxon>Tetractinellida</taxon>
        <taxon>Astrophorina</taxon>
        <taxon>Geodiidae</taxon>
        <taxon>Geodia</taxon>
    </lineage>
</organism>
<evidence type="ECO:0000313" key="1">
    <source>
        <dbReference type="EMBL" id="CAI8047322.1"/>
    </source>
</evidence>
<gene>
    <name evidence="1" type="ORF">GBAR_LOCUS26143</name>
</gene>
<comment type="caution">
    <text evidence="1">The sequence shown here is derived from an EMBL/GenBank/DDBJ whole genome shotgun (WGS) entry which is preliminary data.</text>
</comment>
<name>A0AA35XE06_GEOBA</name>
<keyword evidence="2" id="KW-1185">Reference proteome</keyword>